<dbReference type="PANTHER" id="PTHR45348:SF2">
    <property type="entry name" value="ZINC-TYPE ALCOHOL DEHYDROGENASE-LIKE PROTEIN C2E1P3.01"/>
    <property type="match status" value="1"/>
</dbReference>
<reference evidence="4 5" key="1">
    <citation type="submission" date="2016-04" db="EMBL/GenBank/DDBJ databases">
        <title>A degradative enzymes factory behind the ericoid mycorrhizal symbiosis.</title>
        <authorList>
            <consortium name="DOE Joint Genome Institute"/>
            <person name="Martino E."/>
            <person name="Morin E."/>
            <person name="Grelet G."/>
            <person name="Kuo A."/>
            <person name="Kohler A."/>
            <person name="Daghino S."/>
            <person name="Barry K."/>
            <person name="Choi C."/>
            <person name="Cichocki N."/>
            <person name="Clum A."/>
            <person name="Copeland A."/>
            <person name="Hainaut M."/>
            <person name="Haridas S."/>
            <person name="Labutti K."/>
            <person name="Lindquist E."/>
            <person name="Lipzen A."/>
            <person name="Khouja H.-R."/>
            <person name="Murat C."/>
            <person name="Ohm R."/>
            <person name="Olson A."/>
            <person name="Spatafora J."/>
            <person name="Veneault-Fourrey C."/>
            <person name="Henrissat B."/>
            <person name="Grigoriev I."/>
            <person name="Martin F."/>
            <person name="Perotto S."/>
        </authorList>
    </citation>
    <scope>NUCLEOTIDE SEQUENCE [LARGE SCALE GENOMIC DNA]</scope>
    <source>
        <strain evidence="4 5">F</strain>
    </source>
</reference>
<proteinExistence type="inferred from homology"/>
<dbReference type="OrthoDB" id="48317at2759"/>
<evidence type="ECO:0000313" key="4">
    <source>
        <dbReference type="EMBL" id="PMD31340.1"/>
    </source>
</evidence>
<gene>
    <name evidence="4" type="ORF">L207DRAFT_472748</name>
</gene>
<dbReference type="InterPro" id="IPR013149">
    <property type="entry name" value="ADH-like_C"/>
</dbReference>
<dbReference type="InterPro" id="IPR011032">
    <property type="entry name" value="GroES-like_sf"/>
</dbReference>
<dbReference type="PANTHER" id="PTHR45348">
    <property type="entry name" value="HYPOTHETICAL OXIDOREDUCTASE (EUROFUNG)"/>
    <property type="match status" value="1"/>
</dbReference>
<dbReference type="Pfam" id="PF00107">
    <property type="entry name" value="ADH_zinc_N"/>
    <property type="match status" value="1"/>
</dbReference>
<dbReference type="CDD" id="cd08249">
    <property type="entry name" value="enoyl_reductase_like"/>
    <property type="match status" value="1"/>
</dbReference>
<feature type="domain" description="Enoyl reductase (ER)" evidence="3">
    <location>
        <begin position="9"/>
        <end position="338"/>
    </location>
</feature>
<comment type="similarity">
    <text evidence="1">Belongs to the zinc-containing alcohol dehydrogenase family.</text>
</comment>
<evidence type="ECO:0000313" key="5">
    <source>
        <dbReference type="Proteomes" id="UP000235786"/>
    </source>
</evidence>
<keyword evidence="2" id="KW-0560">Oxidoreductase</keyword>
<dbReference type="AlphaFoldDB" id="A0A2J6QYK2"/>
<dbReference type="InterPro" id="IPR036291">
    <property type="entry name" value="NAD(P)-bd_dom_sf"/>
</dbReference>
<dbReference type="EMBL" id="KZ613963">
    <property type="protein sequence ID" value="PMD31340.1"/>
    <property type="molecule type" value="Genomic_DNA"/>
</dbReference>
<dbReference type="Gene3D" id="3.90.180.10">
    <property type="entry name" value="Medium-chain alcohol dehydrogenases, catalytic domain"/>
    <property type="match status" value="1"/>
</dbReference>
<dbReference type="Pfam" id="PF08240">
    <property type="entry name" value="ADH_N"/>
    <property type="match status" value="1"/>
</dbReference>
<accession>A0A2J6QYK2</accession>
<dbReference type="SUPFAM" id="SSF50129">
    <property type="entry name" value="GroES-like"/>
    <property type="match status" value="1"/>
</dbReference>
<evidence type="ECO:0000256" key="1">
    <source>
        <dbReference type="ARBA" id="ARBA00008072"/>
    </source>
</evidence>
<dbReference type="InterPro" id="IPR013154">
    <property type="entry name" value="ADH-like_N"/>
</dbReference>
<evidence type="ECO:0000256" key="2">
    <source>
        <dbReference type="ARBA" id="ARBA00023002"/>
    </source>
</evidence>
<keyword evidence="5" id="KW-1185">Reference proteome</keyword>
<name>A0A2J6QYK2_HYAVF</name>
<dbReference type="SUPFAM" id="SSF51735">
    <property type="entry name" value="NAD(P)-binding Rossmann-fold domains"/>
    <property type="match status" value="1"/>
</dbReference>
<dbReference type="InterPro" id="IPR020843">
    <property type="entry name" value="ER"/>
</dbReference>
<dbReference type="GO" id="GO:0016651">
    <property type="term" value="F:oxidoreductase activity, acting on NAD(P)H"/>
    <property type="evidence" value="ECO:0007669"/>
    <property type="project" value="InterPro"/>
</dbReference>
<protein>
    <submittedName>
        <fullName evidence="4">GroES-like protein</fullName>
    </submittedName>
</protein>
<sequence length="340" mass="35463">MSNQAAWLKTPKSKFEVDAGPTTKAGAGEVVIKNAFVAINPVDWKIQTYGPPTQLYPDILGRDVAGEIIEVGPDVTRLRVGQRVIAHTLGRLTRNPAHGGFQLYTTAKEITVSPIPDDIPYDHAVVLPLAISTASAGLYQKSFLELPYPTIDAKPIGKTILIWGGSSSVGSTAIQLAVASGLEVVSNGSKKNLEYVKALGAKHVFDHASPTVVEDTLAALKGSKLVGAFDAISSPETLKASGEIVSQLGGGIIATVLGSTSTEGLPSNVKGVGVNAVSIASEQPEVADAVWRKYVPEALRTGKLLPKPEPIVIKGGLPSVQDAVNTLKKGVSAAKVVVEL</sequence>
<organism evidence="4 5">
    <name type="scientific">Hyaloscypha variabilis (strain UAMH 11265 / GT02V1 / F)</name>
    <name type="common">Meliniomyces variabilis</name>
    <dbReference type="NCBI Taxonomy" id="1149755"/>
    <lineage>
        <taxon>Eukaryota</taxon>
        <taxon>Fungi</taxon>
        <taxon>Dikarya</taxon>
        <taxon>Ascomycota</taxon>
        <taxon>Pezizomycotina</taxon>
        <taxon>Leotiomycetes</taxon>
        <taxon>Helotiales</taxon>
        <taxon>Hyaloscyphaceae</taxon>
        <taxon>Hyaloscypha</taxon>
        <taxon>Hyaloscypha variabilis</taxon>
    </lineage>
</organism>
<evidence type="ECO:0000259" key="3">
    <source>
        <dbReference type="SMART" id="SM00829"/>
    </source>
</evidence>
<dbReference type="STRING" id="1149755.A0A2J6QYK2"/>
<dbReference type="InterPro" id="IPR047122">
    <property type="entry name" value="Trans-enoyl_RdTase-like"/>
</dbReference>
<dbReference type="Gene3D" id="3.40.50.720">
    <property type="entry name" value="NAD(P)-binding Rossmann-like Domain"/>
    <property type="match status" value="1"/>
</dbReference>
<dbReference type="SMART" id="SM00829">
    <property type="entry name" value="PKS_ER"/>
    <property type="match status" value="1"/>
</dbReference>
<dbReference type="Proteomes" id="UP000235786">
    <property type="component" value="Unassembled WGS sequence"/>
</dbReference>